<dbReference type="Pfam" id="PF13197">
    <property type="entry name" value="DUF4013"/>
    <property type="match status" value="1"/>
</dbReference>
<proteinExistence type="predicted"/>
<dbReference type="InterPro" id="IPR025098">
    <property type="entry name" value="DUF4013"/>
</dbReference>
<reference evidence="2 3" key="1">
    <citation type="submission" date="2016-10" db="EMBL/GenBank/DDBJ databases">
        <authorList>
            <person name="de Groot N.N."/>
        </authorList>
    </citation>
    <scope>NUCLEOTIDE SEQUENCE [LARGE SCALE GENOMIC DNA]</scope>
    <source>
        <strain evidence="2 3">DSM 22187</strain>
    </source>
</reference>
<feature type="transmembrane region" description="Helical" evidence="1">
    <location>
        <begin position="130"/>
        <end position="149"/>
    </location>
</feature>
<keyword evidence="3" id="KW-1185">Reference proteome</keyword>
<dbReference type="EMBL" id="FNYR01000010">
    <property type="protein sequence ID" value="SEI87000.1"/>
    <property type="molecule type" value="Genomic_DNA"/>
</dbReference>
<keyword evidence="1" id="KW-0472">Membrane</keyword>
<protein>
    <recommendedName>
        <fullName evidence="4">DUF4013 domain-containing protein</fullName>
    </recommendedName>
</protein>
<sequence>MVPVFILAGYFIRVLNRTAGGDEVPPVFDEWGELAVTGLQAVLIGVAYALVPTILGGGVVAIGIGLSGDGSLDGLGVAAVLVGGLLWTLLSFVVAYLLPAALVNFARTRSLGAGFAFGTLKPIWLSRSYAVAWGTMLLVALLGGIVAGVLNVVPILGQIAGVFVGFYAAVAAYSVIGRAWEDLPVVDHTGPDAMLSTSVDTDR</sequence>
<accession>A0A1H6UFQ2</accession>
<feature type="transmembrane region" description="Helical" evidence="1">
    <location>
        <begin position="41"/>
        <end position="64"/>
    </location>
</feature>
<evidence type="ECO:0000313" key="2">
    <source>
        <dbReference type="EMBL" id="SEI87000.1"/>
    </source>
</evidence>
<name>A0A1H6UFQ2_9EURY</name>
<dbReference type="AlphaFoldDB" id="A0A1H6UFQ2"/>
<keyword evidence="1" id="KW-1133">Transmembrane helix</keyword>
<organism evidence="2 3">
    <name type="scientific">Halohasta litchfieldiae</name>
    <dbReference type="NCBI Taxonomy" id="1073996"/>
    <lineage>
        <taxon>Archaea</taxon>
        <taxon>Methanobacteriati</taxon>
        <taxon>Methanobacteriota</taxon>
        <taxon>Stenosarchaea group</taxon>
        <taxon>Halobacteria</taxon>
        <taxon>Halobacteriales</taxon>
        <taxon>Haloferacaceae</taxon>
        <taxon>Halohasta</taxon>
    </lineage>
</organism>
<evidence type="ECO:0000256" key="1">
    <source>
        <dbReference type="SAM" id="Phobius"/>
    </source>
</evidence>
<dbReference type="Proteomes" id="UP000198888">
    <property type="component" value="Unassembled WGS sequence"/>
</dbReference>
<gene>
    <name evidence="2" type="ORF">SAMN05444271_11017</name>
</gene>
<evidence type="ECO:0008006" key="4">
    <source>
        <dbReference type="Google" id="ProtNLM"/>
    </source>
</evidence>
<feature type="transmembrane region" description="Helical" evidence="1">
    <location>
        <begin position="155"/>
        <end position="176"/>
    </location>
</feature>
<feature type="transmembrane region" description="Helical" evidence="1">
    <location>
        <begin position="76"/>
        <end position="98"/>
    </location>
</feature>
<evidence type="ECO:0000313" key="3">
    <source>
        <dbReference type="Proteomes" id="UP000198888"/>
    </source>
</evidence>
<keyword evidence="1" id="KW-0812">Transmembrane</keyword>